<evidence type="ECO:0000256" key="7">
    <source>
        <dbReference type="ARBA" id="ARBA00022989"/>
    </source>
</evidence>
<evidence type="ECO:0000313" key="15">
    <source>
        <dbReference type="EMBL" id="KAK6484194.1"/>
    </source>
</evidence>
<evidence type="ECO:0000256" key="10">
    <source>
        <dbReference type="ARBA" id="ARBA00023180"/>
    </source>
</evidence>
<comment type="similarity">
    <text evidence="3">Belongs to the FRRS1 family.</text>
</comment>
<dbReference type="SMART" id="SM00665">
    <property type="entry name" value="B561"/>
    <property type="match status" value="1"/>
</dbReference>
<feature type="domain" description="DOMON" evidence="12">
    <location>
        <begin position="246"/>
        <end position="360"/>
    </location>
</feature>
<dbReference type="CDD" id="cd09628">
    <property type="entry name" value="DOMON_SDR_2_like"/>
    <property type="match status" value="1"/>
</dbReference>
<dbReference type="Gene3D" id="2.60.40.4060">
    <property type="entry name" value="Reeler domain"/>
    <property type="match status" value="1"/>
</dbReference>
<dbReference type="PANTHER" id="PTHR45828">
    <property type="entry name" value="CYTOCHROME B561/FERRIC REDUCTASE TRANSMEMBRANE"/>
    <property type="match status" value="1"/>
</dbReference>
<keyword evidence="10" id="KW-0325">Glycoprotein</keyword>
<evidence type="ECO:0000256" key="3">
    <source>
        <dbReference type="ARBA" id="ARBA00009195"/>
    </source>
</evidence>
<feature type="domain" description="Cytochrome b561" evidence="13">
    <location>
        <begin position="364"/>
        <end position="537"/>
    </location>
</feature>
<dbReference type="InterPro" id="IPR042307">
    <property type="entry name" value="Reeler_sf"/>
</dbReference>
<keyword evidence="4" id="KW-0813">Transport</keyword>
<evidence type="ECO:0000256" key="11">
    <source>
        <dbReference type="SAM" id="Phobius"/>
    </source>
</evidence>
<feature type="transmembrane region" description="Helical" evidence="11">
    <location>
        <begin position="471"/>
        <end position="493"/>
    </location>
</feature>
<keyword evidence="7 11" id="KW-1133">Transmembrane helix</keyword>
<dbReference type="EMBL" id="JAHFZB010000011">
    <property type="protein sequence ID" value="KAK6484194.1"/>
    <property type="molecule type" value="Genomic_DNA"/>
</dbReference>
<gene>
    <name evidence="15" type="ORF">HHUSO_G13915</name>
</gene>
<keyword evidence="8" id="KW-0408">Iron</keyword>
<dbReference type="InterPro" id="IPR006593">
    <property type="entry name" value="Cyt_b561/ferric_Rdtase_TM"/>
</dbReference>
<keyword evidence="16" id="KW-1185">Reference proteome</keyword>
<organism evidence="15 16">
    <name type="scientific">Huso huso</name>
    <name type="common">Beluga</name>
    <name type="synonym">Acipenser huso</name>
    <dbReference type="NCBI Taxonomy" id="61971"/>
    <lineage>
        <taxon>Eukaryota</taxon>
        <taxon>Metazoa</taxon>
        <taxon>Chordata</taxon>
        <taxon>Craniata</taxon>
        <taxon>Vertebrata</taxon>
        <taxon>Euteleostomi</taxon>
        <taxon>Actinopterygii</taxon>
        <taxon>Chondrostei</taxon>
        <taxon>Acipenseriformes</taxon>
        <taxon>Acipenseridae</taxon>
        <taxon>Huso</taxon>
    </lineage>
</organism>
<dbReference type="PANTHER" id="PTHR45828:SF44">
    <property type="entry name" value="FERRIC-CHELATE REDUCTASE 1-RELATED"/>
    <property type="match status" value="1"/>
</dbReference>
<dbReference type="Gene3D" id="1.20.120.1770">
    <property type="match status" value="1"/>
</dbReference>
<evidence type="ECO:0000256" key="8">
    <source>
        <dbReference type="ARBA" id="ARBA00023004"/>
    </source>
</evidence>
<comment type="caution">
    <text evidence="15">The sequence shown here is derived from an EMBL/GenBank/DDBJ whole genome shotgun (WGS) entry which is preliminary data.</text>
</comment>
<dbReference type="Pfam" id="PF02014">
    <property type="entry name" value="Reeler"/>
    <property type="match status" value="1"/>
</dbReference>
<proteinExistence type="inferred from homology"/>
<comment type="subcellular location">
    <subcellularLocation>
        <location evidence="2">Membrane</location>
        <topology evidence="2">Multi-pass membrane protein</topology>
    </subcellularLocation>
</comment>
<dbReference type="PROSITE" id="PS50939">
    <property type="entry name" value="CYTOCHROME_B561"/>
    <property type="match status" value="1"/>
</dbReference>
<dbReference type="CDD" id="cd08760">
    <property type="entry name" value="Cyt_b561_FRRS1_like"/>
    <property type="match status" value="1"/>
</dbReference>
<dbReference type="Proteomes" id="UP001369086">
    <property type="component" value="Unassembled WGS sequence"/>
</dbReference>
<dbReference type="InterPro" id="IPR051237">
    <property type="entry name" value="Ferric-chelate_Red/DefProt"/>
</dbReference>
<accession>A0ABR0ZHB8</accession>
<evidence type="ECO:0000256" key="4">
    <source>
        <dbReference type="ARBA" id="ARBA00022448"/>
    </source>
</evidence>
<protein>
    <submittedName>
        <fullName evidence="15">Ferric-chelate reductase 1</fullName>
    </submittedName>
</protein>
<feature type="transmembrane region" description="Helical" evidence="11">
    <location>
        <begin position="404"/>
        <end position="424"/>
    </location>
</feature>
<feature type="transmembrane region" description="Helical" evidence="11">
    <location>
        <begin position="444"/>
        <end position="465"/>
    </location>
</feature>
<feature type="domain" description="Reelin" evidence="14">
    <location>
        <begin position="42"/>
        <end position="209"/>
    </location>
</feature>
<dbReference type="Pfam" id="PF03351">
    <property type="entry name" value="DOMON"/>
    <property type="match status" value="1"/>
</dbReference>
<dbReference type="SMART" id="SM00664">
    <property type="entry name" value="DoH"/>
    <property type="match status" value="1"/>
</dbReference>
<dbReference type="PROSITE" id="PS51019">
    <property type="entry name" value="REELIN"/>
    <property type="match status" value="1"/>
</dbReference>
<keyword evidence="5 11" id="KW-0812">Transmembrane</keyword>
<sequence>MLPADSYIGCKCYLFCFVFLPRCYLVHSGKMGNWNCFFFLLISCNFMGVSGYPSGLVTDSCSSMTPQHGGTNAQTSAAPFSVTASKATYSPGDQITVTLQAKSNTFQGFLLQARQIGGRAAVGSFTITDPTNTQGLKCNAANSAVSHTSDSEKSMIQATWNAPSSGIGNIEFSATFVRVYETFWSQVKSSQLNFNTTAPQSSAPGSSSSSFNPSSSLVLISSTGCGTNKTCFSNPAGCDAATNADCYFMSSASPQGGSDGIQFEISGKSNGYISIGFSDDTEMGNDDIYICGQDGNGNIQVQHAFSTGRSTPTIKPLENVNNISTSFNNGIIKCSFITRNSISTQQRAADTSYYIFIANGPTNGGAIQYHPSRPFITEDKVNLLGSQLASGNANAPAIIKTHGALMLIAWMTTGSIGMISARYFKQVSKGIQILGKDIWFQAHVFLMLLTVAATITAFVLAFVSVRGWSGGAHPVIGCIVMGLALIQPLIAVFRCAPDSKRRIVFNLVHAINALVIKVLAGRYLITVVIIARFTQCS</sequence>
<evidence type="ECO:0000256" key="6">
    <source>
        <dbReference type="ARBA" id="ARBA00022982"/>
    </source>
</evidence>
<evidence type="ECO:0000256" key="5">
    <source>
        <dbReference type="ARBA" id="ARBA00022692"/>
    </source>
</evidence>
<reference evidence="15 16" key="1">
    <citation type="submission" date="2021-05" db="EMBL/GenBank/DDBJ databases">
        <authorList>
            <person name="Zahm M."/>
            <person name="Klopp C."/>
            <person name="Cabau C."/>
            <person name="Kuhl H."/>
            <person name="Suciu R."/>
            <person name="Ciorpac M."/>
            <person name="Holostenco D."/>
            <person name="Gessner J."/>
            <person name="Wuertz S."/>
            <person name="Hohne C."/>
            <person name="Stock M."/>
            <person name="Gislard M."/>
            <person name="Lluch J."/>
            <person name="Milhes M."/>
            <person name="Lampietro C."/>
            <person name="Lopez Roques C."/>
            <person name="Donnadieu C."/>
            <person name="Du K."/>
            <person name="Schartl M."/>
            <person name="Guiguen Y."/>
        </authorList>
    </citation>
    <scope>NUCLEOTIDE SEQUENCE [LARGE SCALE GENOMIC DNA]</scope>
    <source>
        <strain evidence="15">Hh-F2</strain>
        <tissue evidence="15">Blood</tissue>
    </source>
</reference>
<evidence type="ECO:0000259" key="12">
    <source>
        <dbReference type="PROSITE" id="PS50836"/>
    </source>
</evidence>
<comment type="cofactor">
    <cofactor evidence="1">
        <name>heme b</name>
        <dbReference type="ChEBI" id="CHEBI:60344"/>
    </cofactor>
</comment>
<evidence type="ECO:0000256" key="1">
    <source>
        <dbReference type="ARBA" id="ARBA00001970"/>
    </source>
</evidence>
<feature type="transmembrane region" description="Helical" evidence="11">
    <location>
        <begin position="514"/>
        <end position="534"/>
    </location>
</feature>
<keyword evidence="6" id="KW-0249">Electron transport</keyword>
<dbReference type="CDD" id="cd08544">
    <property type="entry name" value="Reeler"/>
    <property type="match status" value="1"/>
</dbReference>
<evidence type="ECO:0000256" key="9">
    <source>
        <dbReference type="ARBA" id="ARBA00023136"/>
    </source>
</evidence>
<dbReference type="InterPro" id="IPR005018">
    <property type="entry name" value="DOMON_domain"/>
</dbReference>
<keyword evidence="9 11" id="KW-0472">Membrane</keyword>
<name>A0ABR0ZHB8_HUSHU</name>
<evidence type="ECO:0000259" key="14">
    <source>
        <dbReference type="PROSITE" id="PS51019"/>
    </source>
</evidence>
<evidence type="ECO:0000256" key="2">
    <source>
        <dbReference type="ARBA" id="ARBA00004141"/>
    </source>
</evidence>
<evidence type="ECO:0000313" key="16">
    <source>
        <dbReference type="Proteomes" id="UP001369086"/>
    </source>
</evidence>
<dbReference type="PROSITE" id="PS50836">
    <property type="entry name" value="DOMON"/>
    <property type="match status" value="1"/>
</dbReference>
<dbReference type="InterPro" id="IPR002861">
    <property type="entry name" value="Reeler_dom"/>
</dbReference>
<evidence type="ECO:0000259" key="13">
    <source>
        <dbReference type="PROSITE" id="PS50939"/>
    </source>
</evidence>